<evidence type="ECO:0000256" key="8">
    <source>
        <dbReference type="ARBA" id="ARBA00023136"/>
    </source>
</evidence>
<dbReference type="PROSITE" id="PS52016">
    <property type="entry name" value="TONB_DEPENDENT_REC_3"/>
    <property type="match status" value="1"/>
</dbReference>
<accession>A0A1Z9YZ69</accession>
<comment type="subcellular location">
    <subcellularLocation>
        <location evidence="1 11">Cell outer membrane</location>
        <topology evidence="1 11">Multi-pass membrane protein</topology>
    </subcellularLocation>
</comment>
<dbReference type="CDD" id="cd01347">
    <property type="entry name" value="ligand_gated_channel"/>
    <property type="match status" value="1"/>
</dbReference>
<dbReference type="OrthoDB" id="9764669at2"/>
<dbReference type="GO" id="GO:0044718">
    <property type="term" value="P:siderophore transmembrane transport"/>
    <property type="evidence" value="ECO:0007669"/>
    <property type="project" value="TreeGrafter"/>
</dbReference>
<dbReference type="InterPro" id="IPR010949">
    <property type="entry name" value="TonB_Hb/transfer/lactofer_rcpt"/>
</dbReference>
<feature type="signal peptide" evidence="13">
    <location>
        <begin position="1"/>
        <end position="35"/>
    </location>
</feature>
<dbReference type="Pfam" id="PF07715">
    <property type="entry name" value="Plug"/>
    <property type="match status" value="1"/>
</dbReference>
<protein>
    <submittedName>
        <fullName evidence="16">TonB-dependent receptor</fullName>
    </submittedName>
</protein>
<dbReference type="PANTHER" id="PTHR30069:SF29">
    <property type="entry name" value="HEMOGLOBIN AND HEMOGLOBIN-HAPTOGLOBIN-BINDING PROTEIN 1-RELATED"/>
    <property type="match status" value="1"/>
</dbReference>
<dbReference type="GO" id="GO:0015344">
    <property type="term" value="F:siderophore uptake transmembrane transporter activity"/>
    <property type="evidence" value="ECO:0007669"/>
    <property type="project" value="TreeGrafter"/>
</dbReference>
<evidence type="ECO:0000256" key="6">
    <source>
        <dbReference type="ARBA" id="ARBA00022729"/>
    </source>
</evidence>
<evidence type="ECO:0000313" key="17">
    <source>
        <dbReference type="Proteomes" id="UP000196536"/>
    </source>
</evidence>
<evidence type="ECO:0000313" key="16">
    <source>
        <dbReference type="EMBL" id="OUY07509.1"/>
    </source>
</evidence>
<comment type="caution">
    <text evidence="16">The sequence shown here is derived from an EMBL/GenBank/DDBJ whole genome shotgun (WGS) entry which is preliminary data.</text>
</comment>
<keyword evidence="6 13" id="KW-0732">Signal</keyword>
<keyword evidence="10 11" id="KW-0998">Cell outer membrane</keyword>
<dbReference type="InterPro" id="IPR037066">
    <property type="entry name" value="Plug_dom_sf"/>
</dbReference>
<evidence type="ECO:0000256" key="11">
    <source>
        <dbReference type="PROSITE-ProRule" id="PRU01360"/>
    </source>
</evidence>
<proteinExistence type="inferred from homology"/>
<reference evidence="16 17" key="1">
    <citation type="submission" date="2017-05" db="EMBL/GenBank/DDBJ databases">
        <title>Acinetobacter populi ANC 5415 (= PBJ7), whole genome shotgun sequencing project.</title>
        <authorList>
            <person name="Nemec A."/>
            <person name="Radolfova-Krizova L."/>
        </authorList>
    </citation>
    <scope>NUCLEOTIDE SEQUENCE [LARGE SCALE GENOMIC DNA]</scope>
    <source>
        <strain evidence="16 17">PBJ7</strain>
    </source>
</reference>
<keyword evidence="9 16" id="KW-0675">Receptor</keyword>
<evidence type="ECO:0000256" key="9">
    <source>
        <dbReference type="ARBA" id="ARBA00023170"/>
    </source>
</evidence>
<evidence type="ECO:0000256" key="10">
    <source>
        <dbReference type="ARBA" id="ARBA00023237"/>
    </source>
</evidence>
<dbReference type="Gene3D" id="2.170.130.10">
    <property type="entry name" value="TonB-dependent receptor, plug domain"/>
    <property type="match status" value="1"/>
</dbReference>
<evidence type="ECO:0000256" key="1">
    <source>
        <dbReference type="ARBA" id="ARBA00004571"/>
    </source>
</evidence>
<dbReference type="GO" id="GO:0009279">
    <property type="term" value="C:cell outer membrane"/>
    <property type="evidence" value="ECO:0007669"/>
    <property type="project" value="UniProtKB-SubCell"/>
</dbReference>
<dbReference type="AlphaFoldDB" id="A0A1Z9YZ69"/>
<evidence type="ECO:0000259" key="14">
    <source>
        <dbReference type="Pfam" id="PF00593"/>
    </source>
</evidence>
<comment type="similarity">
    <text evidence="2">Belongs to the TonB-dependent receptor family. Hemoglobin/haptoglobin binding protein subfamily.</text>
</comment>
<evidence type="ECO:0000256" key="12">
    <source>
        <dbReference type="RuleBase" id="RU003357"/>
    </source>
</evidence>
<dbReference type="Pfam" id="PF00593">
    <property type="entry name" value="TonB_dep_Rec_b-barrel"/>
    <property type="match status" value="1"/>
</dbReference>
<dbReference type="NCBIfam" id="TIGR01786">
    <property type="entry name" value="TonB-hemlactrns"/>
    <property type="match status" value="1"/>
</dbReference>
<evidence type="ECO:0000256" key="4">
    <source>
        <dbReference type="ARBA" id="ARBA00022452"/>
    </source>
</evidence>
<feature type="chain" id="PRO_5013052417" evidence="13">
    <location>
        <begin position="36"/>
        <end position="757"/>
    </location>
</feature>
<evidence type="ECO:0000256" key="3">
    <source>
        <dbReference type="ARBA" id="ARBA00022448"/>
    </source>
</evidence>
<dbReference type="RefSeq" id="WP_087620059.1">
    <property type="nucleotide sequence ID" value="NZ_NEXX01000002.1"/>
</dbReference>
<dbReference type="PANTHER" id="PTHR30069">
    <property type="entry name" value="TONB-DEPENDENT OUTER MEMBRANE RECEPTOR"/>
    <property type="match status" value="1"/>
</dbReference>
<gene>
    <name evidence="16" type="ORF">CAP51_07090</name>
</gene>
<feature type="domain" description="TonB-dependent receptor plug" evidence="15">
    <location>
        <begin position="55"/>
        <end position="168"/>
    </location>
</feature>
<dbReference type="InterPro" id="IPR039426">
    <property type="entry name" value="TonB-dep_rcpt-like"/>
</dbReference>
<keyword evidence="8 11" id="KW-0472">Membrane</keyword>
<keyword evidence="5 11" id="KW-0812">Transmembrane</keyword>
<dbReference type="Proteomes" id="UP000196536">
    <property type="component" value="Unassembled WGS sequence"/>
</dbReference>
<dbReference type="EMBL" id="NEXX01000002">
    <property type="protein sequence ID" value="OUY07509.1"/>
    <property type="molecule type" value="Genomic_DNA"/>
</dbReference>
<evidence type="ECO:0000256" key="7">
    <source>
        <dbReference type="ARBA" id="ARBA00023077"/>
    </source>
</evidence>
<name>A0A1Z9YZ69_9GAMM</name>
<dbReference type="InterPro" id="IPR000531">
    <property type="entry name" value="Beta-barrel_TonB"/>
</dbReference>
<keyword evidence="4 11" id="KW-1134">Transmembrane beta strand</keyword>
<organism evidence="16 17">
    <name type="scientific">Acinetobacter populi</name>
    <dbReference type="NCBI Taxonomy" id="1582270"/>
    <lineage>
        <taxon>Bacteria</taxon>
        <taxon>Pseudomonadati</taxon>
        <taxon>Pseudomonadota</taxon>
        <taxon>Gammaproteobacteria</taxon>
        <taxon>Moraxellales</taxon>
        <taxon>Moraxellaceae</taxon>
        <taxon>Acinetobacter</taxon>
    </lineage>
</organism>
<dbReference type="SUPFAM" id="SSF56935">
    <property type="entry name" value="Porins"/>
    <property type="match status" value="1"/>
</dbReference>
<dbReference type="InterPro" id="IPR012910">
    <property type="entry name" value="Plug_dom"/>
</dbReference>
<evidence type="ECO:0000259" key="15">
    <source>
        <dbReference type="Pfam" id="PF07715"/>
    </source>
</evidence>
<dbReference type="Gene3D" id="2.40.170.20">
    <property type="entry name" value="TonB-dependent receptor, beta-barrel domain"/>
    <property type="match status" value="1"/>
</dbReference>
<keyword evidence="3 11" id="KW-0813">Transport</keyword>
<evidence type="ECO:0000256" key="2">
    <source>
        <dbReference type="ARBA" id="ARBA00008143"/>
    </source>
</evidence>
<keyword evidence="17" id="KW-1185">Reference proteome</keyword>
<evidence type="ECO:0000256" key="5">
    <source>
        <dbReference type="ARBA" id="ARBA00022692"/>
    </source>
</evidence>
<evidence type="ECO:0000256" key="13">
    <source>
        <dbReference type="SAM" id="SignalP"/>
    </source>
</evidence>
<sequence length="757" mass="82885">MREFHPQRQPLKTAQLNYLSLCITALCAFPSLANAEEEKSYTSLPVITVYAEKEDNTPASIATINRENLDKTGATDMASIVKYLPLVNAPFSTNGSSTFYAGSGTSSYNIRGIEGNRVGLDVDGVDIADATIAVTTGASMRQTAAGRDYIEPEMFNSVNIESGTTNVSADGIGGRVSFKTKSPDDYLIDGKTVAGTVKSGYSSANNSWFGSVTGAVGNDTVKGLVAYAHRDGHETEPNSKTKAFPMDWDSDAVLTRLLWNINAQNQLGFTFDYYQKQSDVSGLDGTVNSALATYEDGTQHQDIERKQFALDYIFKPDHFALFDQLNTKLWYQVSNNDAQTIYTMVSRNTAVVRDFTNTYQEKNTGLKLDASKILAQHHIKYGLTADQKKYSSTRADLRDGSLSSSLYQGAYMSDAKVNRYALYLSDAMSFDLFNRELVVTPALRAERQEYKPSNSDSLDVAKKDFSYLSPALSLSYQLTPDNYTYAKYTRGTRIPTATEIGGYFQTTPSASYYLSGNTNLKKESSNAFEIGLKNTSIDGIKFDISAFYTKYNDFIDYQQYTTLEKCTALTNISTYSQCYIAENIADASIWGGEISTRIDLGKFIAHSDGFSLGLVAGATNGSAKSSDGTKTGINSIQPAKASLTFAYDDPNKVFGLGLTATSVASKTASNDATSYQGSNDVANYQPVADYTIFDLSGYWNINKYTKLNVAFNNMFDKTYWNYASVGTLIGSGTDQATLIDRAAEPGRNVVASLEFKF</sequence>
<keyword evidence="7 12" id="KW-0798">TonB box</keyword>
<dbReference type="InterPro" id="IPR036942">
    <property type="entry name" value="Beta-barrel_TonB_sf"/>
</dbReference>
<feature type="domain" description="TonB-dependent receptor-like beta-barrel" evidence="14">
    <location>
        <begin position="262"/>
        <end position="713"/>
    </location>
</feature>